<dbReference type="Gene3D" id="3.30.565.10">
    <property type="entry name" value="Histidine kinase-like ATPase, C-terminal domain"/>
    <property type="match status" value="1"/>
</dbReference>
<proteinExistence type="predicted"/>
<dbReference type="Gene3D" id="3.60.40.10">
    <property type="entry name" value="PPM-type phosphatase domain"/>
    <property type="match status" value="1"/>
</dbReference>
<dbReference type="InterPro" id="IPR003594">
    <property type="entry name" value="HATPase_dom"/>
</dbReference>
<evidence type="ECO:0000259" key="3">
    <source>
        <dbReference type="PROSITE" id="PS50112"/>
    </source>
</evidence>
<evidence type="ECO:0000256" key="2">
    <source>
        <dbReference type="SAM" id="MobiDB-lite"/>
    </source>
</evidence>
<dbReference type="GO" id="GO:0016791">
    <property type="term" value="F:phosphatase activity"/>
    <property type="evidence" value="ECO:0007669"/>
    <property type="project" value="TreeGrafter"/>
</dbReference>
<dbReference type="InterPro" id="IPR036890">
    <property type="entry name" value="HATPase_C_sf"/>
</dbReference>
<feature type="region of interest" description="Disordered" evidence="2">
    <location>
        <begin position="310"/>
        <end position="334"/>
    </location>
</feature>
<keyword evidence="1" id="KW-0378">Hydrolase</keyword>
<dbReference type="Gene3D" id="3.30.450.40">
    <property type="match status" value="1"/>
</dbReference>
<dbReference type="SUPFAM" id="SSF55785">
    <property type="entry name" value="PYP-like sensor domain (PAS domain)"/>
    <property type="match status" value="2"/>
</dbReference>
<dbReference type="GO" id="GO:0006355">
    <property type="term" value="P:regulation of DNA-templated transcription"/>
    <property type="evidence" value="ECO:0007669"/>
    <property type="project" value="InterPro"/>
</dbReference>
<dbReference type="InterPro" id="IPR000014">
    <property type="entry name" value="PAS"/>
</dbReference>
<dbReference type="Proteomes" id="UP000641386">
    <property type="component" value="Unassembled WGS sequence"/>
</dbReference>
<dbReference type="SMART" id="SM00331">
    <property type="entry name" value="PP2C_SIG"/>
    <property type="match status" value="1"/>
</dbReference>
<dbReference type="PANTHER" id="PTHR43156">
    <property type="entry name" value="STAGE II SPORULATION PROTEIN E-RELATED"/>
    <property type="match status" value="1"/>
</dbReference>
<dbReference type="InterPro" id="IPR013767">
    <property type="entry name" value="PAS_fold"/>
</dbReference>
<dbReference type="Pfam" id="PF01590">
    <property type="entry name" value="GAF"/>
    <property type="match status" value="1"/>
</dbReference>
<dbReference type="Pfam" id="PF13581">
    <property type="entry name" value="HATPase_c_2"/>
    <property type="match status" value="1"/>
</dbReference>
<dbReference type="InterPro" id="IPR001932">
    <property type="entry name" value="PPM-type_phosphatase-like_dom"/>
</dbReference>
<dbReference type="RefSeq" id="WP_189896947.1">
    <property type="nucleotide sequence ID" value="NZ_BNBC01000003.1"/>
</dbReference>
<feature type="domain" description="PAS" evidence="3">
    <location>
        <begin position="3"/>
        <end position="46"/>
    </location>
</feature>
<accession>A0A918ZNT4</accession>
<protein>
    <recommendedName>
        <fullName evidence="3">PAS domain-containing protein</fullName>
    </recommendedName>
</protein>
<dbReference type="SUPFAM" id="SSF55781">
    <property type="entry name" value="GAF domain-like"/>
    <property type="match status" value="1"/>
</dbReference>
<dbReference type="InterPro" id="IPR052016">
    <property type="entry name" value="Bact_Sigma-Reg"/>
</dbReference>
<name>A0A918ZNT4_9ACTN</name>
<dbReference type="CDD" id="cd00130">
    <property type="entry name" value="PAS"/>
    <property type="match status" value="2"/>
</dbReference>
<dbReference type="PANTHER" id="PTHR43156:SF2">
    <property type="entry name" value="STAGE II SPORULATION PROTEIN E"/>
    <property type="match status" value="1"/>
</dbReference>
<dbReference type="Gene3D" id="3.30.450.20">
    <property type="entry name" value="PAS domain"/>
    <property type="match status" value="2"/>
</dbReference>
<dbReference type="CDD" id="cd16936">
    <property type="entry name" value="HATPase_RsbW-like"/>
    <property type="match status" value="1"/>
</dbReference>
<dbReference type="SMART" id="SM00091">
    <property type="entry name" value="PAS"/>
    <property type="match status" value="2"/>
</dbReference>
<comment type="caution">
    <text evidence="4">The sequence shown here is derived from an EMBL/GenBank/DDBJ whole genome shotgun (WGS) entry which is preliminary data.</text>
</comment>
<dbReference type="InterPro" id="IPR029016">
    <property type="entry name" value="GAF-like_dom_sf"/>
</dbReference>
<organism evidence="4 5">
    <name type="scientific">Streptomyces spiralis</name>
    <dbReference type="NCBI Taxonomy" id="66376"/>
    <lineage>
        <taxon>Bacteria</taxon>
        <taxon>Bacillati</taxon>
        <taxon>Actinomycetota</taxon>
        <taxon>Actinomycetes</taxon>
        <taxon>Kitasatosporales</taxon>
        <taxon>Streptomycetaceae</taxon>
        <taxon>Streptomyces</taxon>
    </lineage>
</organism>
<dbReference type="InterPro" id="IPR036457">
    <property type="entry name" value="PPM-type-like_dom_sf"/>
</dbReference>
<gene>
    <name evidence="4" type="ORF">GCM10014715_11150</name>
</gene>
<reference evidence="4" key="2">
    <citation type="submission" date="2020-09" db="EMBL/GenBank/DDBJ databases">
        <authorList>
            <person name="Sun Q."/>
            <person name="Ohkuma M."/>
        </authorList>
    </citation>
    <scope>NUCLEOTIDE SEQUENCE</scope>
    <source>
        <strain evidence="4">JCM 3302</strain>
    </source>
</reference>
<dbReference type="SUPFAM" id="SSF81606">
    <property type="entry name" value="PP2C-like"/>
    <property type="match status" value="1"/>
</dbReference>
<dbReference type="AlphaFoldDB" id="A0A918ZNT4"/>
<dbReference type="FunFam" id="3.30.565.10:FF:000028">
    <property type="entry name" value="PAS sensor protein"/>
    <property type="match status" value="1"/>
</dbReference>
<dbReference type="Pfam" id="PF08448">
    <property type="entry name" value="PAS_4"/>
    <property type="match status" value="1"/>
</dbReference>
<keyword evidence="5" id="KW-1185">Reference proteome</keyword>
<dbReference type="NCBIfam" id="TIGR00229">
    <property type="entry name" value="sensory_box"/>
    <property type="match status" value="1"/>
</dbReference>
<dbReference type="InterPro" id="IPR003018">
    <property type="entry name" value="GAF"/>
</dbReference>
<evidence type="ECO:0000313" key="5">
    <source>
        <dbReference type="Proteomes" id="UP000641386"/>
    </source>
</evidence>
<reference evidence="4" key="1">
    <citation type="journal article" date="2014" name="Int. J. Syst. Evol. Microbiol.">
        <title>Complete genome sequence of Corynebacterium casei LMG S-19264T (=DSM 44701T), isolated from a smear-ripened cheese.</title>
        <authorList>
            <consortium name="US DOE Joint Genome Institute (JGI-PGF)"/>
            <person name="Walter F."/>
            <person name="Albersmeier A."/>
            <person name="Kalinowski J."/>
            <person name="Ruckert C."/>
        </authorList>
    </citation>
    <scope>NUCLEOTIDE SEQUENCE</scope>
    <source>
        <strain evidence="4">JCM 3302</strain>
    </source>
</reference>
<dbReference type="InterPro" id="IPR035965">
    <property type="entry name" value="PAS-like_dom_sf"/>
</dbReference>
<dbReference type="SUPFAM" id="SSF55874">
    <property type="entry name" value="ATPase domain of HSP90 chaperone/DNA topoisomerase II/histidine kinase"/>
    <property type="match status" value="1"/>
</dbReference>
<sequence>MASRAETEGVTPSFEAALMMLNALGLITAWSDEAEELLGYTGSEVLKQPVDSLLVSGDLVDAPGEGGLPARRAARDQYVVARHRDGRRLGLIVRVSVLTDDDGAESRLLQVLPAEQTPWYGVERSAVRRLLEDAPVGVAVLDPDLRCVWLNDAQARVGGVPRERRLGLGLDAVFPPSQAAELGARIRRVLETGVPLIDHEYQGATMADPAGRAYSASFARLQGPRNRVLGVACLVLDVTARWRARQRRQLMSELGDRIEDGLDITRTAQSIAHAAVPLLGDYAAVDLLDTALPGGSLPDGRARRRVPLRRAGQESLRPLSTSGPAVGDEVRTQPASVTARAVSEGRGLLARIECSDGEAASAEQDADGHVAALVRDFGAHSLIAVPITSPDGVLGVMSVARALRSGPFTEDDLLFVQQFTTRAAAALARAHRYSREHATALALQQSLLPHSLPPHSPARGSLLDVAWRYLPTDTHGGVGGDWFDVIPLSGARVALVVGDVVGHGVHAAATMGQLRTAVQTLAAMDLTPEELLANLDDLVVRLAEEDTSDGEGLRFGPVGTTCLYIVYDPVLGECTAAGAGHPPPALLAPDGTVTFLDLPPAPPLGVATLSIESVRWKLREESLLVLFTDGLITCGGRDLGTGMTRLSEALAHAGCGDRSSLDELCGKVAADVLDQPLWDDAALLMARTRILAADRVARWDLPTDPAVVTLSRELAMRQLAEWGLEELAFTTELIVSEMVTNAVRYGKGPLTLRLIHHDALICEVFDRSNTSPRLQNARTLDEGGRGLFLVAQLSKRWGVRYTEPGKVVWAEQDLP</sequence>
<dbReference type="SMART" id="SM00065">
    <property type="entry name" value="GAF"/>
    <property type="match status" value="1"/>
</dbReference>
<dbReference type="InterPro" id="IPR013656">
    <property type="entry name" value="PAS_4"/>
</dbReference>
<evidence type="ECO:0000256" key="1">
    <source>
        <dbReference type="ARBA" id="ARBA00022801"/>
    </source>
</evidence>
<dbReference type="Pfam" id="PF07228">
    <property type="entry name" value="SpoIIE"/>
    <property type="match status" value="1"/>
</dbReference>
<dbReference type="PROSITE" id="PS50112">
    <property type="entry name" value="PAS"/>
    <property type="match status" value="2"/>
</dbReference>
<feature type="domain" description="PAS" evidence="3">
    <location>
        <begin position="123"/>
        <end position="193"/>
    </location>
</feature>
<dbReference type="EMBL" id="BNBC01000003">
    <property type="protein sequence ID" value="GHE59598.1"/>
    <property type="molecule type" value="Genomic_DNA"/>
</dbReference>
<evidence type="ECO:0000313" key="4">
    <source>
        <dbReference type="EMBL" id="GHE59598.1"/>
    </source>
</evidence>
<dbReference type="Pfam" id="PF00989">
    <property type="entry name" value="PAS"/>
    <property type="match status" value="1"/>
</dbReference>